<dbReference type="GO" id="GO:0008270">
    <property type="term" value="F:zinc ion binding"/>
    <property type="evidence" value="ECO:0007669"/>
    <property type="project" value="InterPro"/>
</dbReference>
<dbReference type="SMART" id="SM00829">
    <property type="entry name" value="PKS_ER"/>
    <property type="match status" value="1"/>
</dbReference>
<dbReference type="EC" id="1.-.-.-" evidence="3"/>
<dbReference type="Pfam" id="PF13602">
    <property type="entry name" value="ADH_zinc_N_2"/>
    <property type="match status" value="1"/>
</dbReference>
<dbReference type="InterPro" id="IPR002364">
    <property type="entry name" value="Quin_OxRdtase/zeta-crystal_CS"/>
</dbReference>
<name>A0AA90HD58_9ACTN</name>
<dbReference type="PROSITE" id="PS01162">
    <property type="entry name" value="QOR_ZETA_CRYSTAL"/>
    <property type="match status" value="1"/>
</dbReference>
<dbReference type="CDD" id="cd05289">
    <property type="entry name" value="MDR_like_2"/>
    <property type="match status" value="1"/>
</dbReference>
<keyword evidence="1 3" id="KW-0560">Oxidoreductase</keyword>
<proteinExistence type="predicted"/>
<dbReference type="InterPro" id="IPR013154">
    <property type="entry name" value="ADH-like_N"/>
</dbReference>
<dbReference type="PANTHER" id="PTHR11695">
    <property type="entry name" value="ALCOHOL DEHYDROGENASE RELATED"/>
    <property type="match status" value="1"/>
</dbReference>
<dbReference type="InterPro" id="IPR011032">
    <property type="entry name" value="GroES-like_sf"/>
</dbReference>
<feature type="domain" description="Enoyl reductase (ER)" evidence="2">
    <location>
        <begin position="10"/>
        <end position="307"/>
    </location>
</feature>
<gene>
    <name evidence="3" type="ORF">POF50_034905</name>
</gene>
<sequence>MKALRFHEYGSPDVLRYEDTARPEPAPGEVLIEVAATSFNPVDAAIRAGLLRQVFPVALPHVPGIDVAGTVVRLGAGATGRVAGDQVVGFLPMLLDGAAAEFVAVPAALLAPAPTTIPLTEAAALPATALTAWQALFEHAGLRPGQRVLVNGAGGGVGGFAVQLAKGAGAFVIATAGPRSTEAVRADGADQLVDHTVTGPAEALTEPVDVVLNLVGAPEARMAELTALTRPGGVVVSTASPAIADPARGVRALGMQLRADADQLTSLAKKVDAGELHVRVTASHPLSQAAMVHEHSAVGLISGKVVLTPTD</sequence>
<evidence type="ECO:0000256" key="1">
    <source>
        <dbReference type="ARBA" id="ARBA00023002"/>
    </source>
</evidence>
<dbReference type="GO" id="GO:0016491">
    <property type="term" value="F:oxidoreductase activity"/>
    <property type="evidence" value="ECO:0007669"/>
    <property type="project" value="UniProtKB-KW"/>
</dbReference>
<dbReference type="RefSeq" id="WP_271314708.1">
    <property type="nucleotide sequence ID" value="NZ_JABXJJ020000082.1"/>
</dbReference>
<dbReference type="EMBL" id="JABXJJ020000082">
    <property type="protein sequence ID" value="MDI5974479.1"/>
    <property type="molecule type" value="Genomic_DNA"/>
</dbReference>
<dbReference type="PANTHER" id="PTHR11695:SF294">
    <property type="entry name" value="RETICULON-4-INTERACTING PROTEIN 1, MITOCHONDRIAL"/>
    <property type="match status" value="1"/>
</dbReference>
<dbReference type="Gene3D" id="3.90.180.10">
    <property type="entry name" value="Medium-chain alcohol dehydrogenases, catalytic domain"/>
    <property type="match status" value="1"/>
</dbReference>
<dbReference type="Pfam" id="PF08240">
    <property type="entry name" value="ADH_N"/>
    <property type="match status" value="1"/>
</dbReference>
<organism evidence="3">
    <name type="scientific">Streptantibioticus silvisoli</name>
    <dbReference type="NCBI Taxonomy" id="2705255"/>
    <lineage>
        <taxon>Bacteria</taxon>
        <taxon>Bacillati</taxon>
        <taxon>Actinomycetota</taxon>
        <taxon>Actinomycetes</taxon>
        <taxon>Kitasatosporales</taxon>
        <taxon>Streptomycetaceae</taxon>
        <taxon>Streptantibioticus</taxon>
    </lineage>
</organism>
<dbReference type="SUPFAM" id="SSF50129">
    <property type="entry name" value="GroES-like"/>
    <property type="match status" value="1"/>
</dbReference>
<dbReference type="AlphaFoldDB" id="A0AA90HD58"/>
<dbReference type="InterPro" id="IPR036291">
    <property type="entry name" value="NAD(P)-bd_dom_sf"/>
</dbReference>
<dbReference type="Gene3D" id="3.40.50.720">
    <property type="entry name" value="NAD(P)-binding Rossmann-like Domain"/>
    <property type="match status" value="1"/>
</dbReference>
<evidence type="ECO:0000313" key="3">
    <source>
        <dbReference type="EMBL" id="MDI5974479.1"/>
    </source>
</evidence>
<comment type="caution">
    <text evidence="3">The sequence shown here is derived from an EMBL/GenBank/DDBJ whole genome shotgun (WGS) entry which is preliminary data.</text>
</comment>
<reference evidence="3" key="1">
    <citation type="submission" date="2023-05" db="EMBL/GenBank/DDBJ databases">
        <title>Streptantibioticus silvisoli sp. nov., acidotolerant actinomycetes 1 from pine litter.</title>
        <authorList>
            <person name="Swiecimska M."/>
            <person name="Golinska P."/>
            <person name="Sangal V."/>
            <person name="Wachnowicz B."/>
            <person name="Goodfellow M."/>
        </authorList>
    </citation>
    <scope>NUCLEOTIDE SEQUENCE</scope>
    <source>
        <strain evidence="3">SL13</strain>
    </source>
</reference>
<dbReference type="InterPro" id="IPR050700">
    <property type="entry name" value="YIM1/Zinc_Alcohol_DH_Fams"/>
</dbReference>
<dbReference type="InterPro" id="IPR020843">
    <property type="entry name" value="ER"/>
</dbReference>
<dbReference type="SUPFAM" id="SSF51735">
    <property type="entry name" value="NAD(P)-binding Rossmann-fold domains"/>
    <property type="match status" value="1"/>
</dbReference>
<evidence type="ECO:0000259" key="2">
    <source>
        <dbReference type="SMART" id="SM00829"/>
    </source>
</evidence>
<accession>A0AA90HD58</accession>
<protein>
    <submittedName>
        <fullName evidence="3">NADP-dependent oxidoreductase</fullName>
        <ecNumber evidence="3">1.-.-.-</ecNumber>
    </submittedName>
</protein>